<dbReference type="PANTHER" id="PTHR39515">
    <property type="entry name" value="CONSERVED PROTEIN"/>
    <property type="match status" value="1"/>
</dbReference>
<dbReference type="SMART" id="SM00347">
    <property type="entry name" value="HTH_MARR"/>
    <property type="match status" value="1"/>
</dbReference>
<proteinExistence type="predicted"/>
<dbReference type="Pfam" id="PF12802">
    <property type="entry name" value="MarR_2"/>
    <property type="match status" value="1"/>
</dbReference>
<evidence type="ECO:0000313" key="3">
    <source>
        <dbReference type="EMBL" id="MFD1516005.1"/>
    </source>
</evidence>
<organism evidence="3 4">
    <name type="scientific">Pseudonocardia yunnanensis</name>
    <dbReference type="NCBI Taxonomy" id="58107"/>
    <lineage>
        <taxon>Bacteria</taxon>
        <taxon>Bacillati</taxon>
        <taxon>Actinomycetota</taxon>
        <taxon>Actinomycetes</taxon>
        <taxon>Pseudonocardiales</taxon>
        <taxon>Pseudonocardiaceae</taxon>
        <taxon>Pseudonocardia</taxon>
    </lineage>
</organism>
<comment type="caution">
    <text evidence="3">The sequence shown here is derived from an EMBL/GenBank/DDBJ whole genome shotgun (WGS) entry which is preliminary data.</text>
</comment>
<dbReference type="PROSITE" id="PS50995">
    <property type="entry name" value="HTH_MARR_2"/>
    <property type="match status" value="1"/>
</dbReference>
<feature type="coiled-coil region" evidence="1">
    <location>
        <begin position="137"/>
        <end position="164"/>
    </location>
</feature>
<protein>
    <submittedName>
        <fullName evidence="3">MarR family winged helix-turn-helix transcriptional regulator</fullName>
    </submittedName>
</protein>
<feature type="domain" description="HTH marR-type" evidence="2">
    <location>
        <begin position="14"/>
        <end position="146"/>
    </location>
</feature>
<name>A0ABW4EPX2_9PSEU</name>
<dbReference type="PANTHER" id="PTHR39515:SF2">
    <property type="entry name" value="HTH-TYPE TRANSCRIPTIONAL REGULATOR RV0880"/>
    <property type="match status" value="1"/>
</dbReference>
<dbReference type="Proteomes" id="UP001597114">
    <property type="component" value="Unassembled WGS sequence"/>
</dbReference>
<dbReference type="RefSeq" id="WP_344724749.1">
    <property type="nucleotide sequence ID" value="NZ_BAAAUS010000027.1"/>
</dbReference>
<dbReference type="InterPro" id="IPR052526">
    <property type="entry name" value="HTH-type_Bedaq_tolerance"/>
</dbReference>
<dbReference type="EMBL" id="JBHUCO010000001">
    <property type="protein sequence ID" value="MFD1516005.1"/>
    <property type="molecule type" value="Genomic_DNA"/>
</dbReference>
<dbReference type="InterPro" id="IPR036390">
    <property type="entry name" value="WH_DNA-bd_sf"/>
</dbReference>
<keyword evidence="1" id="KW-0175">Coiled coil</keyword>
<gene>
    <name evidence="3" type="ORF">ACFSJD_00815</name>
</gene>
<dbReference type="Gene3D" id="1.10.10.10">
    <property type="entry name" value="Winged helix-like DNA-binding domain superfamily/Winged helix DNA-binding domain"/>
    <property type="match status" value="1"/>
</dbReference>
<evidence type="ECO:0000256" key="1">
    <source>
        <dbReference type="SAM" id="Coils"/>
    </source>
</evidence>
<dbReference type="SUPFAM" id="SSF46785">
    <property type="entry name" value="Winged helix' DNA-binding domain"/>
    <property type="match status" value="1"/>
</dbReference>
<dbReference type="InterPro" id="IPR000835">
    <property type="entry name" value="HTH_MarR-typ"/>
</dbReference>
<evidence type="ECO:0000259" key="2">
    <source>
        <dbReference type="PROSITE" id="PS50995"/>
    </source>
</evidence>
<evidence type="ECO:0000313" key="4">
    <source>
        <dbReference type="Proteomes" id="UP001597114"/>
    </source>
</evidence>
<dbReference type="InterPro" id="IPR036388">
    <property type="entry name" value="WH-like_DNA-bd_sf"/>
</dbReference>
<reference evidence="4" key="1">
    <citation type="journal article" date="2019" name="Int. J. Syst. Evol. Microbiol.">
        <title>The Global Catalogue of Microorganisms (GCM) 10K type strain sequencing project: providing services to taxonomists for standard genome sequencing and annotation.</title>
        <authorList>
            <consortium name="The Broad Institute Genomics Platform"/>
            <consortium name="The Broad Institute Genome Sequencing Center for Infectious Disease"/>
            <person name="Wu L."/>
            <person name="Ma J."/>
        </authorList>
    </citation>
    <scope>NUCLEOTIDE SEQUENCE [LARGE SCALE GENOMIC DNA]</scope>
    <source>
        <strain evidence="4">CCM 7043</strain>
    </source>
</reference>
<sequence>MSPPRTPATADAVSDALMPAIGALRRLLRRAAGHMFERDTLSVSQREVLAAVSKRPGSPVADVAQELALAPNSVSTIVTQLVGAGHMVRETDPLDRRVGRLTLTPQAQEKAMLVRERRRTVLHDALDRLTPQQVADLATGIDALEALAEELRVLEREHSHEHEEVQS</sequence>
<keyword evidence="4" id="KW-1185">Reference proteome</keyword>
<accession>A0ABW4EPX2</accession>